<keyword evidence="7" id="KW-0812">Transmembrane</keyword>
<protein>
    <submittedName>
        <fullName evidence="9">Thioredoxin</fullName>
    </submittedName>
</protein>
<proteinExistence type="inferred from homology"/>
<keyword evidence="7" id="KW-1133">Transmembrane helix</keyword>
<comment type="similarity">
    <text evidence="2">Belongs to the glutaredoxin family.</text>
</comment>
<dbReference type="GO" id="GO:0016491">
    <property type="term" value="F:oxidoreductase activity"/>
    <property type="evidence" value="ECO:0007669"/>
    <property type="project" value="UniProtKB-KW"/>
</dbReference>
<comment type="caution">
    <text evidence="9">The sequence shown here is derived from an EMBL/GenBank/DDBJ whole genome shotgun (WGS) entry which is preliminary data.</text>
</comment>
<evidence type="ECO:0000256" key="7">
    <source>
        <dbReference type="SAM" id="Phobius"/>
    </source>
</evidence>
<dbReference type="PANTHER" id="PTHR13887:SF14">
    <property type="entry name" value="DISULFIDE BOND FORMATION PROTEIN D"/>
    <property type="match status" value="1"/>
</dbReference>
<reference evidence="9 10" key="1">
    <citation type="submission" date="2019-08" db="EMBL/GenBank/DDBJ databases">
        <authorList>
            <person name="Vazquez-Campos X."/>
        </authorList>
    </citation>
    <scope>NUCLEOTIDE SEQUENCE [LARGE SCALE GENOMIC DNA]</scope>
    <source>
        <strain evidence="9">LFW-283_2</strain>
    </source>
</reference>
<dbReference type="InterPro" id="IPR012336">
    <property type="entry name" value="Thioredoxin-like_fold"/>
</dbReference>
<feature type="transmembrane region" description="Helical" evidence="7">
    <location>
        <begin position="72"/>
        <end position="92"/>
    </location>
</feature>
<dbReference type="PANTHER" id="PTHR13887">
    <property type="entry name" value="GLUTATHIONE S-TRANSFERASE KAPPA"/>
    <property type="match status" value="1"/>
</dbReference>
<dbReference type="AlphaFoldDB" id="A0A5E4LQQ0"/>
<evidence type="ECO:0000256" key="6">
    <source>
        <dbReference type="ARBA" id="ARBA00023284"/>
    </source>
</evidence>
<dbReference type="SUPFAM" id="SSF52833">
    <property type="entry name" value="Thioredoxin-like"/>
    <property type="match status" value="1"/>
</dbReference>
<dbReference type="Pfam" id="PF13462">
    <property type="entry name" value="Thioredoxin_4"/>
    <property type="match status" value="1"/>
</dbReference>
<evidence type="ECO:0000256" key="1">
    <source>
        <dbReference type="ARBA" id="ARBA00005791"/>
    </source>
</evidence>
<evidence type="ECO:0000256" key="3">
    <source>
        <dbReference type="ARBA" id="ARBA00022729"/>
    </source>
</evidence>
<sequence>MVLCIIAFFVFAVMSIFSAKYRPLAKEGLKCVFKTITFRPCDTGLDDRIKARLVSELLKFSPGAAKVLNKHFVIFSWLFVLLTFGSLAYSIYGFYNFYVYGNCDGPDSVNGCVLNDITGDYGRFSEPKDLIVPTNYDGLTEGNPNGTLKIIEFGCFTCPYTKKAEDTVQGLLQEYDGQIYYVFKPFPLPNHNNSFEAARAVLCARDQGKMWEFRKEVFKQQDVCRTDGTLAIKELAQNAQLDMDKFNKCYDNNETDAELGKYVQQGKDAHIYATPTFFVNDKPVVGPKTLDQFRCEIEKKDSLVKEIGCLLGQWWG</sequence>
<feature type="domain" description="Thioredoxin-like fold" evidence="8">
    <location>
        <begin position="138"/>
        <end position="298"/>
    </location>
</feature>
<evidence type="ECO:0000259" key="8">
    <source>
        <dbReference type="Pfam" id="PF13462"/>
    </source>
</evidence>
<evidence type="ECO:0000313" key="10">
    <source>
        <dbReference type="Proteomes" id="UP000789941"/>
    </source>
</evidence>
<accession>A0A5E4LQQ0</accession>
<evidence type="ECO:0000256" key="4">
    <source>
        <dbReference type="ARBA" id="ARBA00023002"/>
    </source>
</evidence>
<evidence type="ECO:0000256" key="2">
    <source>
        <dbReference type="ARBA" id="ARBA00007787"/>
    </source>
</evidence>
<comment type="similarity">
    <text evidence="1">Belongs to the thioredoxin family. DsbA subfamily.</text>
</comment>
<keyword evidence="7" id="KW-0472">Membrane</keyword>
<keyword evidence="3" id="KW-0732">Signal</keyword>
<dbReference type="InterPro" id="IPR036249">
    <property type="entry name" value="Thioredoxin-like_sf"/>
</dbReference>
<gene>
    <name evidence="9" type="ORF">LFW2832_00325</name>
</gene>
<dbReference type="EMBL" id="CABMJJ010000007">
    <property type="protein sequence ID" value="VVC03373.1"/>
    <property type="molecule type" value="Genomic_DNA"/>
</dbReference>
<name>A0A5E4LQQ0_9ARCH</name>
<keyword evidence="5" id="KW-1015">Disulfide bond</keyword>
<evidence type="ECO:0000313" key="9">
    <source>
        <dbReference type="EMBL" id="VVC03373.1"/>
    </source>
</evidence>
<dbReference type="Gene3D" id="3.40.30.10">
    <property type="entry name" value="Glutaredoxin"/>
    <property type="match status" value="1"/>
</dbReference>
<keyword evidence="6" id="KW-0676">Redox-active center</keyword>
<dbReference type="Proteomes" id="UP000789941">
    <property type="component" value="Unassembled WGS sequence"/>
</dbReference>
<evidence type="ECO:0000256" key="5">
    <source>
        <dbReference type="ARBA" id="ARBA00023157"/>
    </source>
</evidence>
<organism evidence="9 10">
    <name type="scientific">Candidatus Bilamarchaeum dharawalense</name>
    <dbReference type="NCBI Taxonomy" id="2885759"/>
    <lineage>
        <taxon>Archaea</taxon>
        <taxon>Candidatus Micrarchaeota</taxon>
        <taxon>Candidatus Micrarchaeia</taxon>
        <taxon>Candidatus Anstonellales</taxon>
        <taxon>Candidatus Bilamarchaeaceae</taxon>
        <taxon>Candidatus Bilamarchaeum</taxon>
    </lineage>
</organism>
<keyword evidence="4" id="KW-0560">Oxidoreductase</keyword>